<organism evidence="1">
    <name type="scientific">Klosneuvirus KNV1</name>
    <dbReference type="NCBI Taxonomy" id="1977640"/>
    <lineage>
        <taxon>Viruses</taxon>
        <taxon>Varidnaviria</taxon>
        <taxon>Bamfordvirae</taxon>
        <taxon>Nucleocytoviricota</taxon>
        <taxon>Megaviricetes</taxon>
        <taxon>Imitervirales</taxon>
        <taxon>Mimiviridae</taxon>
        <taxon>Klosneuvirinae</taxon>
        <taxon>Klosneuvirus</taxon>
    </lineage>
</organism>
<evidence type="ECO:0000313" key="1">
    <source>
        <dbReference type="EMBL" id="ARF11631.1"/>
    </source>
</evidence>
<dbReference type="EMBL" id="KY684109">
    <property type="protein sequence ID" value="ARF11631.1"/>
    <property type="molecule type" value="Genomic_DNA"/>
</dbReference>
<reference evidence="1" key="1">
    <citation type="journal article" date="2017" name="Science">
        <title>Giant viruses with an expanded complement of translation system components.</title>
        <authorList>
            <person name="Schulz F."/>
            <person name="Yutin N."/>
            <person name="Ivanova N.N."/>
            <person name="Ortega D.R."/>
            <person name="Lee T.K."/>
            <person name="Vierheilig J."/>
            <person name="Daims H."/>
            <person name="Horn M."/>
            <person name="Wagner M."/>
            <person name="Jensen G.J."/>
            <person name="Kyrpides N.C."/>
            <person name="Koonin E.V."/>
            <person name="Woyke T."/>
        </authorList>
    </citation>
    <scope>NUCLEOTIDE SEQUENCE</scope>
    <source>
        <strain evidence="1">KNV1</strain>
    </source>
</reference>
<gene>
    <name evidence="1" type="ORF">Klosneuvirus_2_67</name>
</gene>
<accession>A0A1V0SIZ3</accession>
<name>A0A1V0SIZ3_9VIRU</name>
<protein>
    <submittedName>
        <fullName evidence="1">Putative KNV major capsid protein</fullName>
    </submittedName>
</protein>
<sequence length="105" mass="12115">MVGGGLMQLVAYGAHDAYLTGTPQITFLKMIYRQHTKTSNDMKNHINDIDDIDDINDIDDNDNNYNKIVKYNSYDLIWDNTFLLYININNEEVIINEEGIVTIII</sequence>
<proteinExistence type="predicted"/>